<comment type="caution">
    <text evidence="1">The sequence shown here is derived from an EMBL/GenBank/DDBJ whole genome shotgun (WGS) entry which is preliminary data.</text>
</comment>
<sequence length="207" mass="22646">MIAWAVVGHEQRLAAVTDLARTLDAVITLDDGSRGAAANHLKGWAATSSPSSEWAGVAEDDALPVDDFNDQAEAALRVAPADVVSFYLGRTRPRRWQERIPPAIRAANNAKACWLTTTHLLHGVAVVIRAELRDDWLDFAHGSHLPIDERLSAWCLMRGHVVAYTFPSLVDHADGPTLIDHTGQPAGPRIAWCTGTRDHWIEKAVKL</sequence>
<evidence type="ECO:0000313" key="2">
    <source>
        <dbReference type="Proteomes" id="UP001595767"/>
    </source>
</evidence>
<dbReference type="Proteomes" id="UP001595767">
    <property type="component" value="Unassembled WGS sequence"/>
</dbReference>
<evidence type="ECO:0008006" key="3">
    <source>
        <dbReference type="Google" id="ProtNLM"/>
    </source>
</evidence>
<dbReference type="EMBL" id="JBHSBA010000003">
    <property type="protein sequence ID" value="MFC4124923.1"/>
    <property type="molecule type" value="Genomic_DNA"/>
</dbReference>
<dbReference type="RefSeq" id="WP_378547807.1">
    <property type="nucleotide sequence ID" value="NZ_JBHSBA010000003.1"/>
</dbReference>
<keyword evidence="2" id="KW-1185">Reference proteome</keyword>
<gene>
    <name evidence="1" type="ORF">ACFOW8_08295</name>
</gene>
<reference evidence="2" key="1">
    <citation type="journal article" date="2019" name="Int. J. Syst. Evol. Microbiol.">
        <title>The Global Catalogue of Microorganisms (GCM) 10K type strain sequencing project: providing services to taxonomists for standard genome sequencing and annotation.</title>
        <authorList>
            <consortium name="The Broad Institute Genomics Platform"/>
            <consortium name="The Broad Institute Genome Sequencing Center for Infectious Disease"/>
            <person name="Wu L."/>
            <person name="Ma J."/>
        </authorList>
    </citation>
    <scope>NUCLEOTIDE SEQUENCE [LARGE SCALE GENOMIC DNA]</scope>
    <source>
        <strain evidence="2">CGMCC 4.7204</strain>
    </source>
</reference>
<evidence type="ECO:0000313" key="1">
    <source>
        <dbReference type="EMBL" id="MFC4124923.1"/>
    </source>
</evidence>
<proteinExistence type="predicted"/>
<accession>A0ABV8L457</accession>
<protein>
    <recommendedName>
        <fullName evidence="3">Glycosyltransferase</fullName>
    </recommendedName>
</protein>
<name>A0ABV8L457_9NOCA</name>
<organism evidence="1 2">
    <name type="scientific">Nocardia rhizosphaerae</name>
    <dbReference type="NCBI Taxonomy" id="1691571"/>
    <lineage>
        <taxon>Bacteria</taxon>
        <taxon>Bacillati</taxon>
        <taxon>Actinomycetota</taxon>
        <taxon>Actinomycetes</taxon>
        <taxon>Mycobacteriales</taxon>
        <taxon>Nocardiaceae</taxon>
        <taxon>Nocardia</taxon>
    </lineage>
</organism>